<keyword evidence="5" id="KW-0862">Zinc</keyword>
<evidence type="ECO:0000313" key="10">
    <source>
        <dbReference type="EMBL" id="KFB09128.1"/>
    </source>
</evidence>
<dbReference type="GO" id="GO:1901135">
    <property type="term" value="P:carbohydrate derivative metabolic process"/>
    <property type="evidence" value="ECO:0007669"/>
    <property type="project" value="InterPro"/>
</dbReference>
<feature type="site" description="Catalytically relevant" evidence="6">
    <location>
        <position position="227"/>
    </location>
</feature>
<organism evidence="10 11">
    <name type="scientific">Nitratireductor basaltis</name>
    <dbReference type="NCBI Taxonomy" id="472175"/>
    <lineage>
        <taxon>Bacteria</taxon>
        <taxon>Pseudomonadati</taxon>
        <taxon>Pseudomonadota</taxon>
        <taxon>Alphaproteobacteria</taxon>
        <taxon>Hyphomicrobiales</taxon>
        <taxon>Phyllobacteriaceae</taxon>
        <taxon>Nitratireductor</taxon>
    </lineage>
</organism>
<dbReference type="CDD" id="cd04604">
    <property type="entry name" value="CBS_pair_SIS_assoc"/>
    <property type="match status" value="1"/>
</dbReference>
<evidence type="ECO:0000256" key="1">
    <source>
        <dbReference type="ARBA" id="ARBA00008165"/>
    </source>
</evidence>
<dbReference type="GO" id="GO:0019146">
    <property type="term" value="F:arabinose-5-phosphate isomerase activity"/>
    <property type="evidence" value="ECO:0007669"/>
    <property type="project" value="UniProtKB-ARBA"/>
</dbReference>
<dbReference type="InterPro" id="IPR004800">
    <property type="entry name" value="KdsD/KpsF-type"/>
</dbReference>
<dbReference type="Gene3D" id="3.10.580.10">
    <property type="entry name" value="CBS-domain"/>
    <property type="match status" value="1"/>
</dbReference>
<feature type="site" description="Catalytically relevant" evidence="6">
    <location>
        <position position="186"/>
    </location>
</feature>
<dbReference type="InterPro" id="IPR046348">
    <property type="entry name" value="SIS_dom_sf"/>
</dbReference>
<dbReference type="PANTHER" id="PTHR42745:SF1">
    <property type="entry name" value="ARABINOSE 5-PHOSPHATE ISOMERASE KDSD"/>
    <property type="match status" value="1"/>
</dbReference>
<feature type="site" description="Catalytically relevant" evidence="6">
    <location>
        <position position="145"/>
    </location>
</feature>
<evidence type="ECO:0000259" key="9">
    <source>
        <dbReference type="PROSITE" id="PS51464"/>
    </source>
</evidence>
<dbReference type="FunFam" id="3.40.50.10490:FF:000011">
    <property type="entry name" value="Arabinose 5-phosphate isomerase"/>
    <property type="match status" value="1"/>
</dbReference>
<feature type="binding site" evidence="5">
    <location>
        <position position="116"/>
    </location>
    <ligand>
        <name>Zn(2+)</name>
        <dbReference type="ChEBI" id="CHEBI:29105"/>
    </ligand>
</feature>
<keyword evidence="11" id="KW-1185">Reference proteome</keyword>
<evidence type="ECO:0000256" key="6">
    <source>
        <dbReference type="PIRSR" id="PIRSR004692-3"/>
    </source>
</evidence>
<keyword evidence="2" id="KW-0677">Repeat</keyword>
<proteinExistence type="inferred from homology"/>
<evidence type="ECO:0000256" key="5">
    <source>
        <dbReference type="PIRSR" id="PIRSR004692-2"/>
    </source>
</evidence>
<dbReference type="EMBL" id="JMQM01000001">
    <property type="protein sequence ID" value="KFB09128.1"/>
    <property type="molecule type" value="Genomic_DNA"/>
</dbReference>
<evidence type="ECO:0000256" key="3">
    <source>
        <dbReference type="ARBA" id="ARBA00023122"/>
    </source>
</evidence>
<comment type="caution">
    <text evidence="10">The sequence shown here is derived from an EMBL/GenBank/DDBJ whole genome shotgun (WGS) entry which is preliminary data.</text>
</comment>
<feature type="domain" description="SIS" evidence="9">
    <location>
        <begin position="75"/>
        <end position="218"/>
    </location>
</feature>
<name>A0A084U842_9HYPH</name>
<feature type="site" description="Catalytically relevant" evidence="6">
    <location>
        <position position="93"/>
    </location>
</feature>
<comment type="similarity">
    <text evidence="1 4">Belongs to the SIS family. GutQ/KpsF subfamily.</text>
</comment>
<dbReference type="Pfam" id="PF00571">
    <property type="entry name" value="CBS"/>
    <property type="match status" value="2"/>
</dbReference>
<evidence type="ECO:0000259" key="8">
    <source>
        <dbReference type="PROSITE" id="PS51371"/>
    </source>
</evidence>
<feature type="domain" description="CBS" evidence="8">
    <location>
        <begin position="243"/>
        <end position="302"/>
    </location>
</feature>
<reference evidence="10 11" key="1">
    <citation type="submission" date="2014-05" db="EMBL/GenBank/DDBJ databases">
        <title>Draft Genome Sequence of Nitratireductor basaltis Strain UMTGB225, A Marine Bacterium Isolated from Green Barrel Tunicate.</title>
        <authorList>
            <person name="Gan H.Y."/>
        </authorList>
    </citation>
    <scope>NUCLEOTIDE SEQUENCE [LARGE SCALE GENOMIC DNA]</scope>
    <source>
        <strain evidence="10 11">UMTGB225</strain>
    </source>
</reference>
<dbReference type="InterPro" id="IPR001347">
    <property type="entry name" value="SIS_dom"/>
</dbReference>
<keyword evidence="3 7" id="KW-0129">CBS domain</keyword>
<dbReference type="eggNOG" id="COG0517">
    <property type="taxonomic scope" value="Bacteria"/>
</dbReference>
<gene>
    <name evidence="10" type="ORF">EL18_00143</name>
</gene>
<keyword evidence="5" id="KW-0479">Metal-binding</keyword>
<evidence type="ECO:0000256" key="7">
    <source>
        <dbReference type="PROSITE-ProRule" id="PRU00703"/>
    </source>
</evidence>
<dbReference type="PIRSF" id="PIRSF004692">
    <property type="entry name" value="KdsD_KpsF"/>
    <property type="match status" value="1"/>
</dbReference>
<dbReference type="GO" id="GO:0005975">
    <property type="term" value="P:carbohydrate metabolic process"/>
    <property type="evidence" value="ECO:0007669"/>
    <property type="project" value="InterPro"/>
</dbReference>
<feature type="domain" description="CBS" evidence="8">
    <location>
        <begin position="308"/>
        <end position="359"/>
    </location>
</feature>
<dbReference type="Proteomes" id="UP000053675">
    <property type="component" value="Unassembled WGS sequence"/>
</dbReference>
<dbReference type="Pfam" id="PF01380">
    <property type="entry name" value="SIS"/>
    <property type="match status" value="1"/>
</dbReference>
<dbReference type="SUPFAM" id="SSF53697">
    <property type="entry name" value="SIS domain"/>
    <property type="match status" value="1"/>
</dbReference>
<evidence type="ECO:0000313" key="11">
    <source>
        <dbReference type="Proteomes" id="UP000053675"/>
    </source>
</evidence>
<dbReference type="PANTHER" id="PTHR42745">
    <property type="match status" value="1"/>
</dbReference>
<dbReference type="InterPro" id="IPR035474">
    <property type="entry name" value="SIS_Kpsf"/>
</dbReference>
<dbReference type="InterPro" id="IPR050986">
    <property type="entry name" value="GutQ/KpsF_isomerases"/>
</dbReference>
<dbReference type="InterPro" id="IPR000644">
    <property type="entry name" value="CBS_dom"/>
</dbReference>
<dbReference type="SMART" id="SM00116">
    <property type="entry name" value="CBS"/>
    <property type="match status" value="2"/>
</dbReference>
<dbReference type="GO" id="GO:0097367">
    <property type="term" value="F:carbohydrate derivative binding"/>
    <property type="evidence" value="ECO:0007669"/>
    <property type="project" value="InterPro"/>
</dbReference>
<protein>
    <submittedName>
        <fullName evidence="10">KpsF/GutQ family protein</fullName>
    </submittedName>
</protein>
<dbReference type="GO" id="GO:0046872">
    <property type="term" value="F:metal ion binding"/>
    <property type="evidence" value="ECO:0007669"/>
    <property type="project" value="UniProtKB-KW"/>
</dbReference>
<dbReference type="PATRIC" id="fig|472175.3.peg.147"/>
<dbReference type="STRING" id="472175.EL18_00143"/>
<sequence>MPGDTHHMLLLTSLNGHGSAKALIGNPMLNRQSKQGADAAEALNSARRTIETEQQGLAALHAALDNGLAEPFARAVEIISGIEGRVIVTGVGKSGHIASKIAATLASTGTPAYFVHPVEATHGDLGMITRHDAIVALSWSGETAELKGIVAYAKRFAIPLIALTSGARSALGREADVLVCLPKVTEACPHGLAPTTSTLLQLALGDALAVALLEARGFTADHFRTFHPGGQLGASLTHVGDVMHRDERIPLVKTGTSMREAILEISRKGFGCVGIIDAEGCLSGIVTDGDLRRHMDNDILGMSVDDVMTRNPKTITGETLVATALQMVNSSAITTLMVVEDRKPVGIVHLHDLLRIGAA</sequence>
<evidence type="ECO:0000256" key="4">
    <source>
        <dbReference type="PIRNR" id="PIRNR004692"/>
    </source>
</evidence>
<dbReference type="PROSITE" id="PS51371">
    <property type="entry name" value="CBS"/>
    <property type="match status" value="2"/>
</dbReference>
<dbReference type="NCBIfam" id="TIGR00393">
    <property type="entry name" value="kpsF"/>
    <property type="match status" value="1"/>
</dbReference>
<evidence type="ECO:0000256" key="2">
    <source>
        <dbReference type="ARBA" id="ARBA00022737"/>
    </source>
</evidence>
<dbReference type="AlphaFoldDB" id="A0A084U842"/>
<accession>A0A084U842</accession>
<dbReference type="InterPro" id="IPR046342">
    <property type="entry name" value="CBS_dom_sf"/>
</dbReference>
<dbReference type="Gene3D" id="3.40.50.10490">
    <property type="entry name" value="Glucose-6-phosphate isomerase like protein, domain 1"/>
    <property type="match status" value="1"/>
</dbReference>
<dbReference type="CDD" id="cd05014">
    <property type="entry name" value="SIS_Kpsf"/>
    <property type="match status" value="1"/>
</dbReference>
<dbReference type="PROSITE" id="PS51464">
    <property type="entry name" value="SIS"/>
    <property type="match status" value="1"/>
</dbReference>
<dbReference type="eggNOG" id="COG0794">
    <property type="taxonomic scope" value="Bacteria"/>
</dbReference>